<dbReference type="Proteomes" id="UP000265520">
    <property type="component" value="Unassembled WGS sequence"/>
</dbReference>
<sequence length="75" mass="8980">MASRKDWSTKLDDALWAYRTAFKTHLGMNFDKDLAGQARMIKLHELEELRLQAFENAAIYKEKTKRFHDQRIRPK</sequence>
<evidence type="ECO:0000313" key="1">
    <source>
        <dbReference type="EMBL" id="MCI36716.1"/>
    </source>
</evidence>
<comment type="caution">
    <text evidence="1">The sequence shown here is derived from an EMBL/GenBank/DDBJ whole genome shotgun (WGS) entry which is preliminary data.</text>
</comment>
<dbReference type="EMBL" id="LXQA010236695">
    <property type="protein sequence ID" value="MCI36716.1"/>
    <property type="molecule type" value="Genomic_DNA"/>
</dbReference>
<evidence type="ECO:0000313" key="2">
    <source>
        <dbReference type="Proteomes" id="UP000265520"/>
    </source>
</evidence>
<reference evidence="1 2" key="1">
    <citation type="journal article" date="2018" name="Front. Plant Sci.">
        <title>Red Clover (Trifolium pratense) and Zigzag Clover (T. medium) - A Picture of Genomic Similarities and Differences.</title>
        <authorList>
            <person name="Dluhosova J."/>
            <person name="Istvanek J."/>
            <person name="Nedelnik J."/>
            <person name="Repkova J."/>
        </authorList>
    </citation>
    <scope>NUCLEOTIDE SEQUENCE [LARGE SCALE GENOMIC DNA]</scope>
    <source>
        <strain evidence="2">cv. 10/8</strain>
        <tissue evidence="1">Leaf</tissue>
    </source>
</reference>
<protein>
    <submittedName>
        <fullName evidence="1">Uncharacterized protein</fullName>
    </submittedName>
</protein>
<name>A0A392RME9_9FABA</name>
<dbReference type="AlphaFoldDB" id="A0A392RME9"/>
<feature type="non-terminal residue" evidence="1">
    <location>
        <position position="75"/>
    </location>
</feature>
<proteinExistence type="predicted"/>
<organism evidence="1 2">
    <name type="scientific">Trifolium medium</name>
    <dbReference type="NCBI Taxonomy" id="97028"/>
    <lineage>
        <taxon>Eukaryota</taxon>
        <taxon>Viridiplantae</taxon>
        <taxon>Streptophyta</taxon>
        <taxon>Embryophyta</taxon>
        <taxon>Tracheophyta</taxon>
        <taxon>Spermatophyta</taxon>
        <taxon>Magnoliopsida</taxon>
        <taxon>eudicotyledons</taxon>
        <taxon>Gunneridae</taxon>
        <taxon>Pentapetalae</taxon>
        <taxon>rosids</taxon>
        <taxon>fabids</taxon>
        <taxon>Fabales</taxon>
        <taxon>Fabaceae</taxon>
        <taxon>Papilionoideae</taxon>
        <taxon>50 kb inversion clade</taxon>
        <taxon>NPAAA clade</taxon>
        <taxon>Hologalegina</taxon>
        <taxon>IRL clade</taxon>
        <taxon>Trifolieae</taxon>
        <taxon>Trifolium</taxon>
    </lineage>
</organism>
<accession>A0A392RME9</accession>
<keyword evidence="2" id="KW-1185">Reference proteome</keyword>